<evidence type="ECO:0000313" key="8">
    <source>
        <dbReference type="EMBL" id="TQV86374.1"/>
    </source>
</evidence>
<feature type="active site" evidence="6">
    <location>
        <position position="146"/>
    </location>
</feature>
<dbReference type="InterPro" id="IPR000706">
    <property type="entry name" value="AGPR_type-1"/>
</dbReference>
<proteinExistence type="predicted"/>
<dbReference type="Gene3D" id="3.40.50.720">
    <property type="entry name" value="NAD(P)-binding Rossmann-like Domain"/>
    <property type="match status" value="1"/>
</dbReference>
<evidence type="ECO:0000313" key="9">
    <source>
        <dbReference type="Proteomes" id="UP000315439"/>
    </source>
</evidence>
<dbReference type="SUPFAM" id="SSF55347">
    <property type="entry name" value="Glyceraldehyde-3-phosphate dehydrogenase-like, C-terminal domain"/>
    <property type="match status" value="1"/>
</dbReference>
<keyword evidence="3" id="KW-0521">NADP</keyword>
<comment type="caution">
    <text evidence="8">The sequence shown here is derived from an EMBL/GenBank/DDBJ whole genome shotgun (WGS) entry which is preliminary data.</text>
</comment>
<dbReference type="EMBL" id="VIKS01000010">
    <property type="protein sequence ID" value="TQV86374.1"/>
    <property type="molecule type" value="Genomic_DNA"/>
</dbReference>
<evidence type="ECO:0000256" key="2">
    <source>
        <dbReference type="ARBA" id="ARBA00022605"/>
    </source>
</evidence>
<evidence type="ECO:0000256" key="6">
    <source>
        <dbReference type="PROSITE-ProRule" id="PRU10010"/>
    </source>
</evidence>
<dbReference type="CDD" id="cd24149">
    <property type="entry name" value="AGPR_N_ARG5_6_like"/>
    <property type="match status" value="1"/>
</dbReference>
<dbReference type="GO" id="GO:0006526">
    <property type="term" value="P:L-arginine biosynthetic process"/>
    <property type="evidence" value="ECO:0007669"/>
    <property type="project" value="UniProtKB-KW"/>
</dbReference>
<dbReference type="SUPFAM" id="SSF51735">
    <property type="entry name" value="NAD(P)-binding Rossmann-fold domains"/>
    <property type="match status" value="1"/>
</dbReference>
<dbReference type="PANTHER" id="PTHR32338">
    <property type="entry name" value="N-ACETYL-GAMMA-GLUTAMYL-PHOSPHATE REDUCTASE, CHLOROPLASTIC-RELATED-RELATED"/>
    <property type="match status" value="1"/>
</dbReference>
<dbReference type="RefSeq" id="WP_142932297.1">
    <property type="nucleotide sequence ID" value="NZ_ML660166.1"/>
</dbReference>
<dbReference type="Pfam" id="PF01118">
    <property type="entry name" value="Semialdhyde_dh"/>
    <property type="match status" value="1"/>
</dbReference>
<evidence type="ECO:0000256" key="1">
    <source>
        <dbReference type="ARBA" id="ARBA00022571"/>
    </source>
</evidence>
<name>A0A545UA71_9GAMM</name>
<feature type="domain" description="Semialdehyde dehydrogenase NAD-binding" evidence="7">
    <location>
        <begin position="13"/>
        <end position="133"/>
    </location>
</feature>
<dbReference type="Gene3D" id="3.30.360.10">
    <property type="entry name" value="Dihydrodipicolinate Reductase, domain 2"/>
    <property type="match status" value="1"/>
</dbReference>
<dbReference type="SMART" id="SM00859">
    <property type="entry name" value="Semialdhyde_dh"/>
    <property type="match status" value="1"/>
</dbReference>
<dbReference type="GO" id="GO:0051287">
    <property type="term" value="F:NAD binding"/>
    <property type="evidence" value="ECO:0007669"/>
    <property type="project" value="InterPro"/>
</dbReference>
<accession>A0A545UA71</accession>
<gene>
    <name evidence="8" type="primary">argC</name>
    <name evidence="8" type="ORF">FLL46_15745</name>
</gene>
<dbReference type="InterPro" id="IPR023013">
    <property type="entry name" value="AGPR_AS"/>
</dbReference>
<evidence type="ECO:0000256" key="4">
    <source>
        <dbReference type="ARBA" id="ARBA00023002"/>
    </source>
</evidence>
<keyword evidence="1" id="KW-0055">Arginine biosynthesis</keyword>
<dbReference type="NCBIfam" id="TIGR01850">
    <property type="entry name" value="argC"/>
    <property type="match status" value="1"/>
</dbReference>
<dbReference type="OrthoDB" id="9801289at2"/>
<keyword evidence="2" id="KW-0028">Amino-acid biosynthesis</keyword>
<evidence type="ECO:0000256" key="5">
    <source>
        <dbReference type="ARBA" id="ARBA00029440"/>
    </source>
</evidence>
<protein>
    <submittedName>
        <fullName evidence="8">N-acetyl-gamma-glutamyl-phosphate reductase</fullName>
        <ecNumber evidence="8">1.2.1.38</ecNumber>
    </submittedName>
</protein>
<dbReference type="EC" id="1.2.1.38" evidence="8"/>
<evidence type="ECO:0000256" key="3">
    <source>
        <dbReference type="ARBA" id="ARBA00022857"/>
    </source>
</evidence>
<dbReference type="GO" id="GO:0003942">
    <property type="term" value="F:N-acetyl-gamma-glutamyl-phosphate reductase activity"/>
    <property type="evidence" value="ECO:0007669"/>
    <property type="project" value="UniProtKB-EC"/>
</dbReference>
<evidence type="ECO:0000259" key="7">
    <source>
        <dbReference type="SMART" id="SM00859"/>
    </source>
</evidence>
<dbReference type="PROSITE" id="PS01224">
    <property type="entry name" value="ARGC"/>
    <property type="match status" value="1"/>
</dbReference>
<dbReference type="InterPro" id="IPR050085">
    <property type="entry name" value="AGPR"/>
</dbReference>
<dbReference type="Pfam" id="PF22698">
    <property type="entry name" value="Semialdhyde_dhC_1"/>
    <property type="match status" value="1"/>
</dbReference>
<keyword evidence="4 8" id="KW-0560">Oxidoreductase</keyword>
<dbReference type="GO" id="GO:0070401">
    <property type="term" value="F:NADP+ binding"/>
    <property type="evidence" value="ECO:0007669"/>
    <property type="project" value="InterPro"/>
</dbReference>
<keyword evidence="9" id="KW-1185">Reference proteome</keyword>
<comment type="pathway">
    <text evidence="5">Amino-acid biosynthesis.</text>
</comment>
<dbReference type="InterPro" id="IPR000534">
    <property type="entry name" value="Semialdehyde_DH_NAD-bd"/>
</dbReference>
<organism evidence="8 9">
    <name type="scientific">Aliikangiella coralliicola</name>
    <dbReference type="NCBI Taxonomy" id="2592383"/>
    <lineage>
        <taxon>Bacteria</taxon>
        <taxon>Pseudomonadati</taxon>
        <taxon>Pseudomonadota</taxon>
        <taxon>Gammaproteobacteria</taxon>
        <taxon>Oceanospirillales</taxon>
        <taxon>Pleioneaceae</taxon>
        <taxon>Aliikangiella</taxon>
    </lineage>
</organism>
<dbReference type="PANTHER" id="PTHR32338:SF10">
    <property type="entry name" value="N-ACETYL-GAMMA-GLUTAMYL-PHOSPHATE REDUCTASE, CHLOROPLASTIC-RELATED"/>
    <property type="match status" value="1"/>
</dbReference>
<dbReference type="Proteomes" id="UP000315439">
    <property type="component" value="Unassembled WGS sequence"/>
</dbReference>
<dbReference type="InterPro" id="IPR058924">
    <property type="entry name" value="AGPR_dimerisation_dom"/>
</dbReference>
<dbReference type="AlphaFoldDB" id="A0A545UA71"/>
<dbReference type="InterPro" id="IPR036291">
    <property type="entry name" value="NAD(P)-bd_dom_sf"/>
</dbReference>
<sequence>MNNKKNPAEKKYTIGIVGVRGYVGKELLSLIKGHPLLELAWVSSRQLKGQTINSIVDGFDDLVVEDLSPEQVANKQTSIVVLALPNGLAAPYVNALEACQKSGVLIDLSADYRFDEDWYYSVPELDNIKQGKISLSSPIKISNPGCYATAMLLALAPIKDLVSGRPNCFGISGYSGAGTKASPNNDVERLSKNICGYALIEHLHEKEVSIKLDKPVSFSPHVAEFFRGINMTIQVEFEKRITARELFNRFNDFYAMHPLVVCKEEIPTLKESINSPLSVIGGFSVSKDGMRGTIISCLDNLLKGAASQALQNINLALGENSTLGLIENNELNPLIAANERLISKSSIEQLSANQLTQ</sequence>
<reference evidence="8 9" key="1">
    <citation type="submission" date="2019-07" db="EMBL/GenBank/DDBJ databases">
        <title>Draft genome for Aliikangiella sp. M105.</title>
        <authorList>
            <person name="Wang G."/>
        </authorList>
    </citation>
    <scope>NUCLEOTIDE SEQUENCE [LARGE SCALE GENOMIC DNA]</scope>
    <source>
        <strain evidence="8 9">M105</strain>
    </source>
</reference>